<protein>
    <submittedName>
        <fullName evidence="1">Uncharacterized protein</fullName>
    </submittedName>
</protein>
<evidence type="ECO:0000313" key="2">
    <source>
        <dbReference type="Proteomes" id="UP001227268"/>
    </source>
</evidence>
<gene>
    <name evidence="1" type="ORF">QFC21_004637</name>
</gene>
<sequence>MSLTVKPRPQSSSSSAKAILSRSPSIVGDEEVLPSTVQALEMHDLQPRRRPTISQAERTEAAASAALGGQGLYLAEDEKEAESVLFNADGSATSKQIRNAFKALIGAGFITLVTIWAASTWLFGSLYNAEARVHNLKVLVADYDDGLFGQALLSGIQTMGNGPTTPTFEITTMSVEQVNAKVWAGDVWGAIWANPGQSAVSIVFCSRDAHGILNSCDIIRLSTRSLANATAAGAYNATGAYTYTGLQVRYFTTFQSYIYPVFLETVGIASGIVTTAAAGLDLDRTTLSPAQLGMLGYPAASTFYNPAPFTFTSRVLFLMGQNGIFTGFGIHRSTSTASLLKIKYPVKLVWTLVTGLSAAGIPYIFAEGWHMPGKNFIAS</sequence>
<dbReference type="Proteomes" id="UP001227268">
    <property type="component" value="Unassembled WGS sequence"/>
</dbReference>
<comment type="caution">
    <text evidence="1">The sequence shown here is derived from an EMBL/GenBank/DDBJ whole genome shotgun (WGS) entry which is preliminary data.</text>
</comment>
<dbReference type="EMBL" id="JASBWT010000016">
    <property type="protein sequence ID" value="KAJ9097603.1"/>
    <property type="molecule type" value="Genomic_DNA"/>
</dbReference>
<organism evidence="1 2">
    <name type="scientific">Naganishia friedmannii</name>
    <dbReference type="NCBI Taxonomy" id="89922"/>
    <lineage>
        <taxon>Eukaryota</taxon>
        <taxon>Fungi</taxon>
        <taxon>Dikarya</taxon>
        <taxon>Basidiomycota</taxon>
        <taxon>Agaricomycotina</taxon>
        <taxon>Tremellomycetes</taxon>
        <taxon>Filobasidiales</taxon>
        <taxon>Filobasidiaceae</taxon>
        <taxon>Naganishia</taxon>
    </lineage>
</organism>
<name>A0ACC2VEP2_9TREE</name>
<accession>A0ACC2VEP2</accession>
<proteinExistence type="predicted"/>
<keyword evidence="2" id="KW-1185">Reference proteome</keyword>
<evidence type="ECO:0000313" key="1">
    <source>
        <dbReference type="EMBL" id="KAJ9097603.1"/>
    </source>
</evidence>
<reference evidence="1" key="1">
    <citation type="submission" date="2023-04" db="EMBL/GenBank/DDBJ databases">
        <title>Draft Genome sequencing of Naganishia species isolated from polar environments using Oxford Nanopore Technology.</title>
        <authorList>
            <person name="Leo P."/>
            <person name="Venkateswaran K."/>
        </authorList>
    </citation>
    <scope>NUCLEOTIDE SEQUENCE</scope>
    <source>
        <strain evidence="1">MNA-CCFEE 5423</strain>
    </source>
</reference>